<reference evidence="1" key="1">
    <citation type="submission" date="2020-11" db="EMBL/GenBank/DDBJ databases">
        <authorList>
            <person name="Tran Van P."/>
        </authorList>
    </citation>
    <scope>NUCLEOTIDE SEQUENCE</scope>
</reference>
<feature type="non-terminal residue" evidence="1">
    <location>
        <position position="113"/>
    </location>
</feature>
<accession>A0A7R9GI91</accession>
<name>A0A7R9GI91_9CRUS</name>
<dbReference type="EMBL" id="CAJPEX010005633">
    <property type="protein sequence ID" value="CAG0923711.1"/>
    <property type="molecule type" value="Genomic_DNA"/>
</dbReference>
<dbReference type="AlphaFoldDB" id="A0A7R9GI91"/>
<evidence type="ECO:0000313" key="1">
    <source>
        <dbReference type="EMBL" id="CAD7283559.1"/>
    </source>
</evidence>
<dbReference type="EMBL" id="OA887670">
    <property type="protein sequence ID" value="CAD7283559.1"/>
    <property type="molecule type" value="Genomic_DNA"/>
</dbReference>
<dbReference type="Proteomes" id="UP000678499">
    <property type="component" value="Unassembled WGS sequence"/>
</dbReference>
<evidence type="ECO:0000313" key="2">
    <source>
        <dbReference type="Proteomes" id="UP000678499"/>
    </source>
</evidence>
<sequence length="113" mass="13129">QSSEVLKDSFLKVQVYTLTQRVTHDILFGLPSAPNNELSIKLREMTCRMMMMRNTIRDVLLTELNFLIPNASSVPYDDEEIRAQCNIVDPCMKTMSLFLTTKRFIRNLVDLWA</sequence>
<keyword evidence="2" id="KW-1185">Reference proteome</keyword>
<proteinExistence type="predicted"/>
<gene>
    <name evidence="1" type="ORF">NMOB1V02_LOCUS11174</name>
</gene>
<organism evidence="1">
    <name type="scientific">Notodromas monacha</name>
    <dbReference type="NCBI Taxonomy" id="399045"/>
    <lineage>
        <taxon>Eukaryota</taxon>
        <taxon>Metazoa</taxon>
        <taxon>Ecdysozoa</taxon>
        <taxon>Arthropoda</taxon>
        <taxon>Crustacea</taxon>
        <taxon>Oligostraca</taxon>
        <taxon>Ostracoda</taxon>
        <taxon>Podocopa</taxon>
        <taxon>Podocopida</taxon>
        <taxon>Cypridocopina</taxon>
        <taxon>Cypridoidea</taxon>
        <taxon>Cyprididae</taxon>
        <taxon>Notodromas</taxon>
    </lineage>
</organism>
<protein>
    <submittedName>
        <fullName evidence="1">Uncharacterized protein</fullName>
    </submittedName>
</protein>